<dbReference type="InterPro" id="IPR029787">
    <property type="entry name" value="Nucleotide_cyclase"/>
</dbReference>
<dbReference type="CDD" id="cd01949">
    <property type="entry name" value="GGDEF"/>
    <property type="match status" value="1"/>
</dbReference>
<dbReference type="InterPro" id="IPR035965">
    <property type="entry name" value="PAS-like_dom_sf"/>
</dbReference>
<dbReference type="EMBL" id="CAFBMK010000234">
    <property type="protein sequence ID" value="CAB4939865.1"/>
    <property type="molecule type" value="Genomic_DNA"/>
</dbReference>
<evidence type="ECO:0000259" key="2">
    <source>
        <dbReference type="PROSITE" id="PS50887"/>
    </source>
</evidence>
<dbReference type="SMART" id="SM00267">
    <property type="entry name" value="GGDEF"/>
    <property type="match status" value="1"/>
</dbReference>
<evidence type="ECO:0000259" key="1">
    <source>
        <dbReference type="PROSITE" id="PS50113"/>
    </source>
</evidence>
<dbReference type="NCBIfam" id="TIGR00254">
    <property type="entry name" value="GGDEF"/>
    <property type="match status" value="1"/>
</dbReference>
<dbReference type="PROSITE" id="PS50887">
    <property type="entry name" value="GGDEF"/>
    <property type="match status" value="1"/>
</dbReference>
<dbReference type="Pfam" id="PF08448">
    <property type="entry name" value="PAS_4"/>
    <property type="match status" value="1"/>
</dbReference>
<dbReference type="InterPro" id="IPR052163">
    <property type="entry name" value="DGC-Regulatory_Protein"/>
</dbReference>
<dbReference type="Gene3D" id="3.30.450.20">
    <property type="entry name" value="PAS domain"/>
    <property type="match status" value="1"/>
</dbReference>
<dbReference type="AlphaFoldDB" id="A0A6J7J9D3"/>
<feature type="domain" description="PAC" evidence="1">
    <location>
        <begin position="1"/>
        <end position="52"/>
    </location>
</feature>
<dbReference type="InterPro" id="IPR013656">
    <property type="entry name" value="PAS_4"/>
</dbReference>
<dbReference type="InterPro" id="IPR043128">
    <property type="entry name" value="Rev_trsase/Diguanyl_cyclase"/>
</dbReference>
<protein>
    <submittedName>
        <fullName evidence="3">Unannotated protein</fullName>
    </submittedName>
</protein>
<dbReference type="SUPFAM" id="SSF55785">
    <property type="entry name" value="PYP-like sensor domain (PAS domain)"/>
    <property type="match status" value="1"/>
</dbReference>
<name>A0A6J7J9D3_9ZZZZ</name>
<sequence>MRIMGIHRPSGGLRWIQVNALPRHDRDGRVSGVVTSFLDVTDQREAEHLLAHLAVHDPLTGLLNRRGFDEALSRQLAHARRYGTGGSVLVLDLDGFKAVNDTFGHDAGDALLRDVADLLRTNTRATDVVARLGGDEFAVLLPEGDGAAAEGAARSIASTLATQPPVGGTRALRLEISIGAAMIDGSEDATAVLSRADREMYRAKRERRDRHDHDVP</sequence>
<feature type="domain" description="GGDEF" evidence="2">
    <location>
        <begin position="84"/>
        <end position="216"/>
    </location>
</feature>
<dbReference type="SUPFAM" id="SSF55073">
    <property type="entry name" value="Nucleotide cyclase"/>
    <property type="match status" value="1"/>
</dbReference>
<dbReference type="PROSITE" id="PS50113">
    <property type="entry name" value="PAC"/>
    <property type="match status" value="1"/>
</dbReference>
<dbReference type="Pfam" id="PF00990">
    <property type="entry name" value="GGDEF"/>
    <property type="match status" value="1"/>
</dbReference>
<organism evidence="3">
    <name type="scientific">freshwater metagenome</name>
    <dbReference type="NCBI Taxonomy" id="449393"/>
    <lineage>
        <taxon>unclassified sequences</taxon>
        <taxon>metagenomes</taxon>
        <taxon>ecological metagenomes</taxon>
    </lineage>
</organism>
<reference evidence="3" key="1">
    <citation type="submission" date="2020-05" db="EMBL/GenBank/DDBJ databases">
        <authorList>
            <person name="Chiriac C."/>
            <person name="Salcher M."/>
            <person name="Ghai R."/>
            <person name="Kavagutti S V."/>
        </authorList>
    </citation>
    <scope>NUCLEOTIDE SEQUENCE</scope>
</reference>
<dbReference type="PANTHER" id="PTHR46663:SF4">
    <property type="entry name" value="DIGUANYLATE CYCLASE DGCT-RELATED"/>
    <property type="match status" value="1"/>
</dbReference>
<dbReference type="InterPro" id="IPR000160">
    <property type="entry name" value="GGDEF_dom"/>
</dbReference>
<dbReference type="SMART" id="SM00086">
    <property type="entry name" value="PAC"/>
    <property type="match status" value="1"/>
</dbReference>
<dbReference type="Gene3D" id="3.30.70.270">
    <property type="match status" value="1"/>
</dbReference>
<dbReference type="FunFam" id="3.30.70.270:FF:000001">
    <property type="entry name" value="Diguanylate cyclase domain protein"/>
    <property type="match status" value="1"/>
</dbReference>
<gene>
    <name evidence="3" type="ORF">UFOPK3564_02882</name>
</gene>
<dbReference type="InterPro" id="IPR001610">
    <property type="entry name" value="PAC"/>
</dbReference>
<evidence type="ECO:0000313" key="3">
    <source>
        <dbReference type="EMBL" id="CAB4939865.1"/>
    </source>
</evidence>
<proteinExistence type="predicted"/>
<dbReference type="PANTHER" id="PTHR46663">
    <property type="entry name" value="DIGUANYLATE CYCLASE DGCT-RELATED"/>
    <property type="match status" value="1"/>
</dbReference>
<accession>A0A6J7J9D3</accession>
<dbReference type="InterPro" id="IPR000700">
    <property type="entry name" value="PAS-assoc_C"/>
</dbReference>